<feature type="transmembrane region" description="Helical" evidence="7">
    <location>
        <begin position="372"/>
        <end position="393"/>
    </location>
</feature>
<feature type="domain" description="MacB-like periplasmic core" evidence="9">
    <location>
        <begin position="18"/>
        <end position="237"/>
    </location>
</feature>
<gene>
    <name evidence="10" type="ORF">LX73_2228</name>
</gene>
<dbReference type="PANTHER" id="PTHR30489">
    <property type="entry name" value="LIPOPROTEIN-RELEASING SYSTEM TRANSMEMBRANE PROTEIN LOLE"/>
    <property type="match status" value="1"/>
</dbReference>
<dbReference type="GO" id="GO:0044874">
    <property type="term" value="P:lipoprotein localization to outer membrane"/>
    <property type="evidence" value="ECO:0007669"/>
    <property type="project" value="TreeGrafter"/>
</dbReference>
<sequence>MLTLKLAWRNIWRNKRRTLITTTSIIIAVLLSSVMRSMQEGQYKDMIESTVGTFSGYIQVHAKGYWDEKTLDNSFQATDSLMKKLQTPEEVSGVVPRIESFALGAGKQQSRPVMVMGIDIETEQLLSKPKERLQKGSYFKSNSEQSVLVGHKVLQRLNMQVGDSLVLLGQGFRGMSATGLYPIKGTLEFPNPEMNKNLVMLPLQTAQHFLAADERLTTAAFTVENPEHIAPLVNQLKSNLTDDYEVMSWREMMPSLVQSIEADRGSGYIILGVLYMVVGFGILGTVLMMVTERTYEFGIMLSVGTPQGKLARILSIEILFIAMLGSAIGILLSLPITWYFHLNPIQLTGDMAVVTESYGLQPIIPFSVEPSIFLSQALVIFIITLSFSLIPVIKASNINPVEAMRS</sequence>
<proteinExistence type="inferred from homology"/>
<dbReference type="InterPro" id="IPR003838">
    <property type="entry name" value="ABC3_permease_C"/>
</dbReference>
<keyword evidence="11" id="KW-1185">Reference proteome</keyword>
<evidence type="ECO:0000256" key="6">
    <source>
        <dbReference type="ARBA" id="ARBA00023136"/>
    </source>
</evidence>
<dbReference type="AlphaFoldDB" id="A0A5D3YFJ2"/>
<evidence type="ECO:0000259" key="9">
    <source>
        <dbReference type="Pfam" id="PF12704"/>
    </source>
</evidence>
<comment type="similarity">
    <text evidence="2">Belongs to the ABC-4 integral membrane protein family. LolC/E subfamily.</text>
</comment>
<protein>
    <submittedName>
        <fullName evidence="10">ABC-type transport system, involved in lipoprotein release, permease component</fullName>
    </submittedName>
</protein>
<evidence type="ECO:0000256" key="5">
    <source>
        <dbReference type="ARBA" id="ARBA00022989"/>
    </source>
</evidence>
<comment type="caution">
    <text evidence="10">The sequence shown here is derived from an EMBL/GenBank/DDBJ whole genome shotgun (WGS) entry which is preliminary data.</text>
</comment>
<feature type="transmembrane region" description="Helical" evidence="7">
    <location>
        <begin position="268"/>
        <end position="290"/>
    </location>
</feature>
<organism evidence="10 11">
    <name type="scientific">Fodinibius salinus</name>
    <dbReference type="NCBI Taxonomy" id="860790"/>
    <lineage>
        <taxon>Bacteria</taxon>
        <taxon>Pseudomonadati</taxon>
        <taxon>Balneolota</taxon>
        <taxon>Balneolia</taxon>
        <taxon>Balneolales</taxon>
        <taxon>Balneolaceae</taxon>
        <taxon>Fodinibius</taxon>
    </lineage>
</organism>
<evidence type="ECO:0000256" key="3">
    <source>
        <dbReference type="ARBA" id="ARBA00022475"/>
    </source>
</evidence>
<dbReference type="Pfam" id="PF02687">
    <property type="entry name" value="FtsX"/>
    <property type="match status" value="1"/>
</dbReference>
<name>A0A5D3YFJ2_9BACT</name>
<accession>A0A5D3YFJ2</accession>
<keyword evidence="5 7" id="KW-1133">Transmembrane helix</keyword>
<dbReference type="Pfam" id="PF12704">
    <property type="entry name" value="MacB_PCD"/>
    <property type="match status" value="1"/>
</dbReference>
<dbReference type="InterPro" id="IPR025857">
    <property type="entry name" value="MacB_PCD"/>
</dbReference>
<keyword evidence="10" id="KW-0449">Lipoprotein</keyword>
<dbReference type="GO" id="GO:0098797">
    <property type="term" value="C:plasma membrane protein complex"/>
    <property type="evidence" value="ECO:0007669"/>
    <property type="project" value="TreeGrafter"/>
</dbReference>
<reference evidence="10 11" key="1">
    <citation type="submission" date="2019-07" db="EMBL/GenBank/DDBJ databases">
        <title>Genomic Encyclopedia of Archaeal and Bacterial Type Strains, Phase II (KMG-II): from individual species to whole genera.</title>
        <authorList>
            <person name="Goeker M."/>
        </authorList>
    </citation>
    <scope>NUCLEOTIDE SEQUENCE [LARGE SCALE GENOMIC DNA]</scope>
    <source>
        <strain evidence="10 11">DSM 21935</strain>
    </source>
</reference>
<evidence type="ECO:0000256" key="2">
    <source>
        <dbReference type="ARBA" id="ARBA00005236"/>
    </source>
</evidence>
<feature type="domain" description="ABC3 transporter permease C-terminal" evidence="8">
    <location>
        <begin position="269"/>
        <end position="400"/>
    </location>
</feature>
<feature type="transmembrane region" description="Helical" evidence="7">
    <location>
        <begin position="318"/>
        <end position="340"/>
    </location>
</feature>
<evidence type="ECO:0000256" key="4">
    <source>
        <dbReference type="ARBA" id="ARBA00022692"/>
    </source>
</evidence>
<keyword evidence="4 7" id="KW-0812">Transmembrane</keyword>
<keyword evidence="6 7" id="KW-0472">Membrane</keyword>
<evidence type="ECO:0000313" key="10">
    <source>
        <dbReference type="EMBL" id="TYP91985.1"/>
    </source>
</evidence>
<keyword evidence="3" id="KW-1003">Cell membrane</keyword>
<dbReference type="OrthoDB" id="9784014at2"/>
<evidence type="ECO:0000256" key="7">
    <source>
        <dbReference type="SAM" id="Phobius"/>
    </source>
</evidence>
<dbReference type="PANTHER" id="PTHR30489:SF0">
    <property type="entry name" value="LIPOPROTEIN-RELEASING SYSTEM TRANSMEMBRANE PROTEIN LOLE"/>
    <property type="match status" value="1"/>
</dbReference>
<dbReference type="RefSeq" id="WP_148899556.1">
    <property type="nucleotide sequence ID" value="NZ_VNHY01000004.1"/>
</dbReference>
<evidence type="ECO:0000313" key="11">
    <source>
        <dbReference type="Proteomes" id="UP000324595"/>
    </source>
</evidence>
<dbReference type="InterPro" id="IPR051447">
    <property type="entry name" value="Lipoprotein-release_system"/>
</dbReference>
<evidence type="ECO:0000259" key="8">
    <source>
        <dbReference type="Pfam" id="PF02687"/>
    </source>
</evidence>
<dbReference type="EMBL" id="VNHY01000004">
    <property type="protein sequence ID" value="TYP91985.1"/>
    <property type="molecule type" value="Genomic_DNA"/>
</dbReference>
<evidence type="ECO:0000256" key="1">
    <source>
        <dbReference type="ARBA" id="ARBA00004651"/>
    </source>
</evidence>
<dbReference type="Proteomes" id="UP000324595">
    <property type="component" value="Unassembled WGS sequence"/>
</dbReference>
<comment type="subcellular location">
    <subcellularLocation>
        <location evidence="1">Cell membrane</location>
        <topology evidence="1">Multi-pass membrane protein</topology>
    </subcellularLocation>
</comment>